<feature type="compositionally biased region" description="Polar residues" evidence="2">
    <location>
        <begin position="913"/>
        <end position="922"/>
    </location>
</feature>
<name>A0ABQ5K0X5_9EUKA</name>
<dbReference type="EMBL" id="BQXS01012550">
    <property type="protein sequence ID" value="GKT24860.1"/>
    <property type="molecule type" value="Genomic_DNA"/>
</dbReference>
<feature type="compositionally biased region" description="Low complexity" evidence="2">
    <location>
        <begin position="343"/>
        <end position="358"/>
    </location>
</feature>
<evidence type="ECO:0000313" key="4">
    <source>
        <dbReference type="Proteomes" id="UP001057375"/>
    </source>
</evidence>
<feature type="compositionally biased region" description="Low complexity" evidence="2">
    <location>
        <begin position="868"/>
        <end position="883"/>
    </location>
</feature>
<feature type="region of interest" description="Disordered" evidence="2">
    <location>
        <begin position="1546"/>
        <end position="1600"/>
    </location>
</feature>
<feature type="region of interest" description="Disordered" evidence="2">
    <location>
        <begin position="676"/>
        <end position="789"/>
    </location>
</feature>
<feature type="region of interest" description="Disordered" evidence="2">
    <location>
        <begin position="863"/>
        <end position="972"/>
    </location>
</feature>
<feature type="compositionally biased region" description="Low complexity" evidence="2">
    <location>
        <begin position="491"/>
        <end position="504"/>
    </location>
</feature>
<feature type="compositionally biased region" description="Low complexity" evidence="2">
    <location>
        <begin position="400"/>
        <end position="424"/>
    </location>
</feature>
<feature type="compositionally biased region" description="Basic residues" evidence="2">
    <location>
        <begin position="1021"/>
        <end position="1033"/>
    </location>
</feature>
<gene>
    <name evidence="3" type="ORF">ADUPG1_012865</name>
</gene>
<feature type="compositionally biased region" description="Low complexity" evidence="2">
    <location>
        <begin position="736"/>
        <end position="758"/>
    </location>
</feature>
<sequence>MGKKTVHQHLILKNVPVHPPTLSDSDVLRKKRISQRKSTVLPFNSVKKSYSTAYKKEKEVEESLHIVKEPLYSTIACIVPSRSEKPHRKQLTPSNSAAPVLPPTYSQTSPRTRFIDLTTDTLHSVARNEEERRFKKIISKKQDILEEVDLDMRYEAELKAKEETMRRLRELEGEKERRAKDIEKKLKEYVLSREPATESSSNHVQSIDPLASIFLTSQFNTRPSSSSSSSSSSNPLNASTDVGVTKSSLSIHEHGSSSSIQLPPESLMSSSLPLSHLSIDPPTLTLISALRAALHSSFISPAARAKVCECLAIIISDEEEKEKERDDLFHKSIRHELQKDQQQDLGSSSGSRSHLPQLLVPSASDSSIGPSHGITLSDKPKPHKLGPSDSQSKQYKASESTGSIPPISSSSTSSSSTSSSSSIGVIRHELQKDQQQDLGSSSGSRSHLPQLLVPSASDSSIGPSHGITLSDKPKPHKLGPSDSQSKQYKASESTDLGSSSGSRSHLPQLLVPSASDSSIGPSHGITLSDKPKPHKLGPSDSQSKQYKASESTGSIPPISSSSTSSSSTSSSNPLNASTDVGVTKSSLSIHEHGSSSSIQLPPESLMSSSLPLSHLSIDPPTLTLISALRAALHSSFISPAARAKVCECLAIIISDEEEKEKERDDLFHKSIRHELQKDQQQDLGSSSGSRSHLPQLLVPSASDSSIGPSHGITLSDKPKPHKLGPSDSQSKQYKASESTGSIPPISSSSTSSSSSSSSNPLNASTDVGVTKSSLSIHEHGSSSSIQLPPESLMSSSLPLSHLSIDPPTLTLISALRAALHSSFISPAARAKVCECLAIIISDEEEKEKERDDLFHKSIRHELQKDQQQDLGSSSGSRSHLPQLLVPSASDSSIGPSHGITLSDKPKPHKLGPSDSQSKQYKASESTGSIPPISSSSTSSSSTSSSSSIVASPFLLTPSSSSSSLVASSSGTGVFTGLHKQDIHFLSQRIHQEERVLNLEQRLFDDDENGGKESHGKTSTSPKKKKSKKYKKNGGSKSPSQSQQQASKLSRDTSVQIEEWEKESRMELIQQKRRRRASLSSKGSPLATSSFNWMKETKSAARRRIITRQQKDHDKLVAEETAKMYSSSEFVKQLEKQDREEHEVRLLMEEQGVFASNPHENLRDVNDLAYSPATGTGEPDDYTTSFTDHETRIHTDEVVSHHSHSQNHHNHHNSNTKSSHVHNKSGKHPSPSPLAASVVVTPSKHPLHNPPHGEDITVSHEPLSASAPGTRRRSPQVSLGQGIDSALAKHKSLEQKQIIIPGRHSQPKKDEGVIDSSLPVASNKIGDPPHVYTAQKSPLYDVYDSTYPTDQHHNPHAFAASVDSYHIEQFSTPQEAIVMTKQAKLQHKPPSWQNQDVNKDDQDSFLSPVSQLPSAPNYPLEDRTEAKTMMNREQHSHIDPLEETDSVKSRQHELWMNVTADSVGKAKELEELRVKQQKELESRLDKERRHRELAKSQQAEKVELRFQHPLSSHSHYSSSSPVIHTYTPDSSLTSHFSGASASYSISNNSGTAPKVPQLMTGQPTTQPSSSPSSSSPSSSNPPLPHSSDSYPNPHPLKEPHHLGMPYQQYLVSMQSDATQTSPILSNPQLDSSLIRGKDYAMARTKVKGGLSSPRDSSASPNHNMYGSSPAFSPMDKEAKQLLFEIHSLKAIAPPSHRMDDAIDEGGMDENSAADFFKKLCEE</sequence>
<feature type="compositionally biased region" description="Polar residues" evidence="2">
    <location>
        <begin position="539"/>
        <end position="548"/>
    </location>
</feature>
<feature type="compositionally biased region" description="Low complexity" evidence="2">
    <location>
        <begin position="923"/>
        <end position="972"/>
    </location>
</feature>
<feature type="compositionally biased region" description="Low complexity" evidence="2">
    <location>
        <begin position="681"/>
        <end position="696"/>
    </location>
</feature>
<feature type="region of interest" description="Disordered" evidence="2">
    <location>
        <begin position="338"/>
        <end position="602"/>
    </location>
</feature>
<keyword evidence="1" id="KW-0175">Coiled coil</keyword>
<feature type="region of interest" description="Disordered" evidence="2">
    <location>
        <begin position="1481"/>
        <end position="1501"/>
    </location>
</feature>
<feature type="compositionally biased region" description="Polar residues" evidence="2">
    <location>
        <begin position="1403"/>
        <end position="1413"/>
    </location>
</feature>
<feature type="region of interest" description="Disordered" evidence="2">
    <location>
        <begin position="223"/>
        <end position="264"/>
    </location>
</feature>
<reference evidence="3" key="1">
    <citation type="submission" date="2022-03" db="EMBL/GenBank/DDBJ databases">
        <title>Draft genome sequence of Aduncisulcus paluster, a free-living microaerophilic Fornicata.</title>
        <authorList>
            <person name="Yuyama I."/>
            <person name="Kume K."/>
            <person name="Tamura T."/>
            <person name="Inagaki Y."/>
            <person name="Hashimoto T."/>
        </authorList>
    </citation>
    <scope>NUCLEOTIDE SEQUENCE</scope>
    <source>
        <strain evidence="3">NY0171</strain>
    </source>
</reference>
<feature type="compositionally biased region" description="Polar residues" evidence="2">
    <location>
        <begin position="726"/>
        <end position="735"/>
    </location>
</feature>
<feature type="compositionally biased region" description="Low complexity" evidence="2">
    <location>
        <begin position="436"/>
        <end position="451"/>
    </location>
</feature>
<feature type="compositionally biased region" description="Low complexity" evidence="2">
    <location>
        <begin position="224"/>
        <end position="233"/>
    </location>
</feature>
<proteinExistence type="predicted"/>
<feature type="compositionally biased region" description="Low complexity" evidence="2">
    <location>
        <begin position="1566"/>
        <end position="1577"/>
    </location>
</feature>
<feature type="region of interest" description="Disordered" evidence="2">
    <location>
        <begin position="1197"/>
        <end position="1281"/>
    </location>
</feature>
<feature type="compositionally biased region" description="Polar residues" evidence="2">
    <location>
        <begin position="1077"/>
        <end position="1091"/>
    </location>
</feature>
<feature type="coiled-coil region" evidence="1">
    <location>
        <begin position="151"/>
        <end position="188"/>
    </location>
</feature>
<feature type="compositionally biased region" description="Polar residues" evidence="2">
    <location>
        <begin position="234"/>
        <end position="246"/>
    </location>
</feature>
<feature type="region of interest" description="Disordered" evidence="2">
    <location>
        <begin position="1384"/>
        <end position="1419"/>
    </location>
</feature>
<accession>A0ABQ5K0X5</accession>
<keyword evidence="4" id="KW-1185">Reference proteome</keyword>
<feature type="compositionally biased region" description="Polar residues" evidence="2">
    <location>
        <begin position="481"/>
        <end position="490"/>
    </location>
</feature>
<comment type="caution">
    <text evidence="3">The sequence shown here is derived from an EMBL/GenBank/DDBJ whole genome shotgun (WGS) entry which is preliminary data.</text>
</comment>
<evidence type="ECO:0000256" key="1">
    <source>
        <dbReference type="SAM" id="Coils"/>
    </source>
</evidence>
<feature type="compositionally biased region" description="Basic residues" evidence="2">
    <location>
        <begin position="1200"/>
        <end position="1226"/>
    </location>
</feature>
<organism evidence="3 4">
    <name type="scientific">Aduncisulcus paluster</name>
    <dbReference type="NCBI Taxonomy" id="2918883"/>
    <lineage>
        <taxon>Eukaryota</taxon>
        <taxon>Metamonada</taxon>
        <taxon>Carpediemonas-like organisms</taxon>
        <taxon>Aduncisulcus</taxon>
    </lineage>
</organism>
<feature type="compositionally biased region" description="Basic and acidic residues" evidence="2">
    <location>
        <begin position="426"/>
        <end position="435"/>
    </location>
</feature>
<feature type="compositionally biased region" description="Polar residues" evidence="2">
    <location>
        <begin position="572"/>
        <end position="584"/>
    </location>
</feature>
<evidence type="ECO:0000313" key="3">
    <source>
        <dbReference type="EMBL" id="GKT24860.1"/>
    </source>
</evidence>
<protein>
    <submittedName>
        <fullName evidence="3">Uncharacterized protein</fullName>
    </submittedName>
</protein>
<feature type="compositionally biased region" description="Polar residues" evidence="2">
    <location>
        <begin position="759"/>
        <end position="771"/>
    </location>
</feature>
<dbReference type="Proteomes" id="UP001057375">
    <property type="component" value="Unassembled WGS sequence"/>
</dbReference>
<feature type="region of interest" description="Disordered" evidence="2">
    <location>
        <begin position="1001"/>
        <end position="1096"/>
    </location>
</feature>
<feature type="compositionally biased region" description="Low complexity" evidence="2">
    <location>
        <begin position="1034"/>
        <end position="1047"/>
    </location>
</feature>
<evidence type="ECO:0000256" key="2">
    <source>
        <dbReference type="SAM" id="MobiDB-lite"/>
    </source>
</evidence>
<feature type="region of interest" description="Disordered" evidence="2">
    <location>
        <begin position="83"/>
        <end position="110"/>
    </location>
</feature>
<feature type="compositionally biased region" description="Low complexity" evidence="2">
    <location>
        <begin position="549"/>
        <end position="571"/>
    </location>
</feature>
<feature type="compositionally biased region" description="Polar residues" evidence="2">
    <location>
        <begin position="388"/>
        <end position="399"/>
    </location>
</feature>